<gene>
    <name evidence="3" type="ORF">FSB78_14920</name>
</gene>
<evidence type="ECO:0000313" key="3">
    <source>
        <dbReference type="EMBL" id="TXC72095.1"/>
    </source>
</evidence>
<dbReference type="RefSeq" id="WP_147083371.1">
    <property type="nucleotide sequence ID" value="NZ_VOQR01000001.1"/>
</dbReference>
<evidence type="ECO:0000313" key="4">
    <source>
        <dbReference type="Proteomes" id="UP000321250"/>
    </source>
</evidence>
<reference evidence="3 4" key="1">
    <citation type="journal article" date="2013" name="Antonie Van Leeuwenhoek">
        <title>Sphingomonas ginsenosidivorax sp. nov., with the ability to transform ginsenosides.</title>
        <authorList>
            <person name="Jin X.F."/>
            <person name="Kim J.K."/>
            <person name="Liu Q.M."/>
            <person name="Kang M.S."/>
            <person name="He D."/>
            <person name="Jin F.X."/>
            <person name="Kim S.C."/>
            <person name="Im W.T."/>
        </authorList>
    </citation>
    <scope>NUCLEOTIDE SEQUENCE [LARGE SCALE GENOMIC DNA]</scope>
    <source>
        <strain evidence="3 4">KHI67</strain>
    </source>
</reference>
<dbReference type="EMBL" id="VOQR01000001">
    <property type="protein sequence ID" value="TXC72095.1"/>
    <property type="molecule type" value="Genomic_DNA"/>
</dbReference>
<dbReference type="OrthoDB" id="9801972at2"/>
<evidence type="ECO:0000256" key="1">
    <source>
        <dbReference type="ARBA" id="ARBA00010364"/>
    </source>
</evidence>
<dbReference type="InterPro" id="IPR036591">
    <property type="entry name" value="YggU-like_sf"/>
</dbReference>
<organism evidence="3 4">
    <name type="scientific">Sphingomonas ginsenosidivorax</name>
    <dbReference type="NCBI Taxonomy" id="862135"/>
    <lineage>
        <taxon>Bacteria</taxon>
        <taxon>Pseudomonadati</taxon>
        <taxon>Pseudomonadota</taxon>
        <taxon>Alphaproteobacteria</taxon>
        <taxon>Sphingomonadales</taxon>
        <taxon>Sphingomonadaceae</taxon>
        <taxon>Sphingomonas</taxon>
    </lineage>
</organism>
<dbReference type="SMART" id="SM01152">
    <property type="entry name" value="DUF167"/>
    <property type="match status" value="1"/>
</dbReference>
<dbReference type="NCBIfam" id="TIGR00251">
    <property type="entry name" value="DUF167 family protein"/>
    <property type="match status" value="1"/>
</dbReference>
<dbReference type="AlphaFoldDB" id="A0A5C6UJ63"/>
<dbReference type="Pfam" id="PF02594">
    <property type="entry name" value="DUF167"/>
    <property type="match status" value="1"/>
</dbReference>
<dbReference type="Proteomes" id="UP000321250">
    <property type="component" value="Unassembled WGS sequence"/>
</dbReference>
<protein>
    <recommendedName>
        <fullName evidence="2">UPF0235 protein FSB78_14920</fullName>
    </recommendedName>
</protein>
<comment type="caution">
    <text evidence="3">The sequence shown here is derived from an EMBL/GenBank/DDBJ whole genome shotgun (WGS) entry which is preliminary data.</text>
</comment>
<name>A0A5C6UJ63_9SPHN</name>
<keyword evidence="4" id="KW-1185">Reference proteome</keyword>
<sequence>MSPPSTDPWRIVGDGLVVAVRVTPRGGRDLLSAGTPDHLAARLAAAPVDGAANAALLALVARQFGVAKRAVTLVAGQTSRVKRLHVAGDPHALAEIAAGLYGTGA</sequence>
<dbReference type="Gene3D" id="3.30.1200.10">
    <property type="entry name" value="YggU-like"/>
    <property type="match status" value="1"/>
</dbReference>
<dbReference type="InterPro" id="IPR003746">
    <property type="entry name" value="DUF167"/>
</dbReference>
<proteinExistence type="inferred from homology"/>
<accession>A0A5C6UJ63</accession>
<evidence type="ECO:0000256" key="2">
    <source>
        <dbReference type="HAMAP-Rule" id="MF_00634"/>
    </source>
</evidence>
<dbReference type="HAMAP" id="MF_00634">
    <property type="entry name" value="UPF0235"/>
    <property type="match status" value="1"/>
</dbReference>
<dbReference type="SUPFAM" id="SSF69786">
    <property type="entry name" value="YggU-like"/>
    <property type="match status" value="1"/>
</dbReference>
<comment type="similarity">
    <text evidence="1 2">Belongs to the UPF0235 family.</text>
</comment>